<evidence type="ECO:0000313" key="4">
    <source>
        <dbReference type="Proteomes" id="UP000183832"/>
    </source>
</evidence>
<keyword evidence="4" id="KW-1185">Reference proteome</keyword>
<protein>
    <submittedName>
        <fullName evidence="3">CLUMA_CG008685, isoform A</fullName>
    </submittedName>
</protein>
<dbReference type="AlphaFoldDB" id="A0A1J1I567"/>
<sequence>MIPRCTFVLSLFFVTIFAQQFPFQPDGNPKGVCTINGKVYYGIDCWCYSSEIGTAMITITFITLLVFFFISGCIWACLFSCCKCLGIGRKDDDGFDGVSSLRASMRSMRRRDPDTPI</sequence>
<feature type="signal peptide" evidence="2">
    <location>
        <begin position="1"/>
        <end position="18"/>
    </location>
</feature>
<feature type="chain" id="PRO_5012498315" evidence="2">
    <location>
        <begin position="19"/>
        <end position="117"/>
    </location>
</feature>
<gene>
    <name evidence="3" type="ORF">CLUMA_CG008685</name>
</gene>
<keyword evidence="1" id="KW-0472">Membrane</keyword>
<organism evidence="3 4">
    <name type="scientific">Clunio marinus</name>
    <dbReference type="NCBI Taxonomy" id="568069"/>
    <lineage>
        <taxon>Eukaryota</taxon>
        <taxon>Metazoa</taxon>
        <taxon>Ecdysozoa</taxon>
        <taxon>Arthropoda</taxon>
        <taxon>Hexapoda</taxon>
        <taxon>Insecta</taxon>
        <taxon>Pterygota</taxon>
        <taxon>Neoptera</taxon>
        <taxon>Endopterygota</taxon>
        <taxon>Diptera</taxon>
        <taxon>Nematocera</taxon>
        <taxon>Chironomoidea</taxon>
        <taxon>Chironomidae</taxon>
        <taxon>Clunio</taxon>
    </lineage>
</organism>
<keyword evidence="1" id="KW-0812">Transmembrane</keyword>
<feature type="transmembrane region" description="Helical" evidence="1">
    <location>
        <begin position="56"/>
        <end position="81"/>
    </location>
</feature>
<evidence type="ECO:0000256" key="2">
    <source>
        <dbReference type="SAM" id="SignalP"/>
    </source>
</evidence>
<reference evidence="3 4" key="1">
    <citation type="submission" date="2015-04" db="EMBL/GenBank/DDBJ databases">
        <authorList>
            <person name="Syromyatnikov M.Y."/>
            <person name="Popov V.N."/>
        </authorList>
    </citation>
    <scope>NUCLEOTIDE SEQUENCE [LARGE SCALE GENOMIC DNA]</scope>
</reference>
<evidence type="ECO:0000256" key="1">
    <source>
        <dbReference type="SAM" id="Phobius"/>
    </source>
</evidence>
<name>A0A1J1I567_9DIPT</name>
<keyword evidence="1" id="KW-1133">Transmembrane helix</keyword>
<dbReference type="Proteomes" id="UP000183832">
    <property type="component" value="Unassembled WGS sequence"/>
</dbReference>
<accession>A0A1J1I567</accession>
<proteinExistence type="predicted"/>
<dbReference type="EMBL" id="CVRI01000041">
    <property type="protein sequence ID" value="CRK95424.1"/>
    <property type="molecule type" value="Genomic_DNA"/>
</dbReference>
<dbReference type="OrthoDB" id="7782213at2759"/>
<evidence type="ECO:0000313" key="3">
    <source>
        <dbReference type="EMBL" id="CRK95424.1"/>
    </source>
</evidence>
<keyword evidence="2" id="KW-0732">Signal</keyword>